<evidence type="ECO:0008006" key="3">
    <source>
        <dbReference type="Google" id="ProtNLM"/>
    </source>
</evidence>
<dbReference type="VEuPathDB" id="AmoebaDB:FDP41_003521"/>
<protein>
    <recommendedName>
        <fullName evidence="3">F-box domain-containing protein</fullName>
    </recommendedName>
</protein>
<dbReference type="RefSeq" id="XP_044562242.1">
    <property type="nucleotide sequence ID" value="XM_044706835.1"/>
</dbReference>
<dbReference type="OrthoDB" id="10335193at2759"/>
<sequence>MLKFIPEELLEFHVCSFLDLGTVMSLSFANKLLYELISKSEVIWTQLTIHPHADESCHADDDQASELLKYLGLRLRKDLNDDDHPPILDDQELFTIFKNKRNQFLFHWFRLFSFCTTGFPKYNPSYNDLIVSKIRFTNGNHSLRVMHDKLKGDWETCIANKKLHRGITYYWCVHLTTYDEENANNAWVVLIGVDNLENQPRDGLSSSMHYWFGRSPSKGFGYCVASDSGYNSYEGAHLNKQGDVIGVEFYHDPHLNQVRMKFYPKNGCEERSYNFSYTTLDEESRSVEVSFRPAVSVVSNMAVSIFPWDGNVETLKNFYPNE</sequence>
<name>A0A6A5BX76_NAEFO</name>
<dbReference type="Proteomes" id="UP000444721">
    <property type="component" value="Unassembled WGS sequence"/>
</dbReference>
<evidence type="ECO:0000313" key="2">
    <source>
        <dbReference type="Proteomes" id="UP000444721"/>
    </source>
</evidence>
<reference evidence="1 2" key="1">
    <citation type="journal article" date="2019" name="Sci. Rep.">
        <title>Nanopore sequencing improves the draft genome of the human pathogenic amoeba Naegleria fowleri.</title>
        <authorList>
            <person name="Liechti N."/>
            <person name="Schurch N."/>
            <person name="Bruggmann R."/>
            <person name="Wittwer M."/>
        </authorList>
    </citation>
    <scope>NUCLEOTIDE SEQUENCE [LARGE SCALE GENOMIC DNA]</scope>
    <source>
        <strain evidence="1 2">ATCC 30894</strain>
    </source>
</reference>
<dbReference type="AlphaFoldDB" id="A0A6A5BX76"/>
<evidence type="ECO:0000313" key="1">
    <source>
        <dbReference type="EMBL" id="KAF0977529.1"/>
    </source>
</evidence>
<comment type="caution">
    <text evidence="1">The sequence shown here is derived from an EMBL/GenBank/DDBJ whole genome shotgun (WGS) entry which is preliminary data.</text>
</comment>
<organism evidence="1 2">
    <name type="scientific">Naegleria fowleri</name>
    <name type="common">Brain eating amoeba</name>
    <dbReference type="NCBI Taxonomy" id="5763"/>
    <lineage>
        <taxon>Eukaryota</taxon>
        <taxon>Discoba</taxon>
        <taxon>Heterolobosea</taxon>
        <taxon>Tetramitia</taxon>
        <taxon>Eutetramitia</taxon>
        <taxon>Vahlkampfiidae</taxon>
        <taxon>Naegleria</taxon>
    </lineage>
</organism>
<accession>A0A6A5BX76</accession>
<dbReference type="VEuPathDB" id="AmoebaDB:NF0063970"/>
<keyword evidence="2" id="KW-1185">Reference proteome</keyword>
<proteinExistence type="predicted"/>
<dbReference type="VEuPathDB" id="AmoebaDB:NfTy_070810"/>
<dbReference type="GeneID" id="68110739"/>
<dbReference type="EMBL" id="VFQX01000034">
    <property type="protein sequence ID" value="KAF0977529.1"/>
    <property type="molecule type" value="Genomic_DNA"/>
</dbReference>
<dbReference type="OMA" id="HADESCH"/>
<gene>
    <name evidence="1" type="ORF">FDP41_003521</name>
</gene>